<name>X1GQV5_9ZZZZ</name>
<gene>
    <name evidence="5" type="ORF">S03H2_28832</name>
</gene>
<evidence type="ECO:0000256" key="3">
    <source>
        <dbReference type="ARBA" id="ARBA00023004"/>
    </source>
</evidence>
<keyword evidence="2" id="KW-0560">Oxidoreductase</keyword>
<dbReference type="PANTHER" id="PTHR43498">
    <property type="entry name" value="FERREDOXIN:COB-COM HETERODISULFIDE REDUCTASE SUBUNIT A"/>
    <property type="match status" value="1"/>
</dbReference>
<organism evidence="5">
    <name type="scientific">marine sediment metagenome</name>
    <dbReference type="NCBI Taxonomy" id="412755"/>
    <lineage>
        <taxon>unclassified sequences</taxon>
        <taxon>metagenomes</taxon>
        <taxon>ecological metagenomes</taxon>
    </lineage>
</organism>
<keyword evidence="3" id="KW-0408">Iron</keyword>
<evidence type="ECO:0000256" key="4">
    <source>
        <dbReference type="ARBA" id="ARBA00023014"/>
    </source>
</evidence>
<evidence type="ECO:0000313" key="5">
    <source>
        <dbReference type="EMBL" id="GAH59567.1"/>
    </source>
</evidence>
<evidence type="ECO:0000256" key="1">
    <source>
        <dbReference type="ARBA" id="ARBA00022723"/>
    </source>
</evidence>
<dbReference type="GO" id="GO:0046872">
    <property type="term" value="F:metal ion binding"/>
    <property type="evidence" value="ECO:0007669"/>
    <property type="project" value="UniProtKB-KW"/>
</dbReference>
<sequence length="148" mass="15762">MQMATDLGIRISRGIYGEATLLSEHTSSGKAVYFDDTIGCTPASADFEKTGEFFHAHTFDIPYSIMVPKKIDNVLVGSGKSVSCEHQGIIRGMSTCMMLGQAAGAAAGIAAQNGASPRELDIRKVQRELINQGVNLGSEDRLKALGLE</sequence>
<protein>
    <recommendedName>
        <fullName evidence="6">FAD dependent oxidoreductase</fullName>
    </recommendedName>
</protein>
<reference evidence="5" key="1">
    <citation type="journal article" date="2014" name="Front. Microbiol.">
        <title>High frequency of phylogenetically diverse reductive dehalogenase-homologous genes in deep subseafloor sedimentary metagenomes.</title>
        <authorList>
            <person name="Kawai M."/>
            <person name="Futagami T."/>
            <person name="Toyoda A."/>
            <person name="Takaki Y."/>
            <person name="Nishi S."/>
            <person name="Hori S."/>
            <person name="Arai W."/>
            <person name="Tsubouchi T."/>
            <person name="Morono Y."/>
            <person name="Uchiyama I."/>
            <person name="Ito T."/>
            <person name="Fujiyama A."/>
            <person name="Inagaki F."/>
            <person name="Takami H."/>
        </authorList>
    </citation>
    <scope>NUCLEOTIDE SEQUENCE</scope>
    <source>
        <strain evidence="5">Expedition CK06-06</strain>
    </source>
</reference>
<comment type="caution">
    <text evidence="5">The sequence shown here is derived from an EMBL/GenBank/DDBJ whole genome shotgun (WGS) entry which is preliminary data.</text>
</comment>
<dbReference type="Pfam" id="PF12831">
    <property type="entry name" value="FAD_oxidored"/>
    <property type="match status" value="1"/>
</dbReference>
<dbReference type="PANTHER" id="PTHR43498:SF1">
    <property type="entry name" value="COB--COM HETERODISULFIDE REDUCTASE IRON-SULFUR SUBUNIT A"/>
    <property type="match status" value="1"/>
</dbReference>
<dbReference type="AlphaFoldDB" id="X1GQV5"/>
<dbReference type="EMBL" id="BARU01017376">
    <property type="protein sequence ID" value="GAH59567.1"/>
    <property type="molecule type" value="Genomic_DNA"/>
</dbReference>
<accession>X1GQV5</accession>
<keyword evidence="4" id="KW-0411">Iron-sulfur</keyword>
<evidence type="ECO:0008006" key="6">
    <source>
        <dbReference type="Google" id="ProtNLM"/>
    </source>
</evidence>
<dbReference type="GO" id="GO:0016491">
    <property type="term" value="F:oxidoreductase activity"/>
    <property type="evidence" value="ECO:0007669"/>
    <property type="project" value="UniProtKB-KW"/>
</dbReference>
<proteinExistence type="predicted"/>
<dbReference type="InterPro" id="IPR039650">
    <property type="entry name" value="HdrA-like"/>
</dbReference>
<keyword evidence="1" id="KW-0479">Metal-binding</keyword>
<evidence type="ECO:0000256" key="2">
    <source>
        <dbReference type="ARBA" id="ARBA00023002"/>
    </source>
</evidence>
<dbReference type="GO" id="GO:0051536">
    <property type="term" value="F:iron-sulfur cluster binding"/>
    <property type="evidence" value="ECO:0007669"/>
    <property type="project" value="UniProtKB-KW"/>
</dbReference>